<gene>
    <name evidence="8" type="ORF">B0A49_00886</name>
</gene>
<accession>A0A4U0XT60</accession>
<dbReference type="GO" id="GO:0006388">
    <property type="term" value="P:tRNA splicing, via endonucleolytic cleavage and ligation"/>
    <property type="evidence" value="ECO:0007669"/>
    <property type="project" value="TreeGrafter"/>
</dbReference>
<evidence type="ECO:0000256" key="3">
    <source>
        <dbReference type="ARBA" id="ARBA00012007"/>
    </source>
</evidence>
<reference evidence="8 9" key="1">
    <citation type="submission" date="2017-03" db="EMBL/GenBank/DDBJ databases">
        <title>Genomes of endolithic fungi from Antarctica.</title>
        <authorList>
            <person name="Coleine C."/>
            <person name="Masonjones S."/>
            <person name="Stajich J.E."/>
        </authorList>
    </citation>
    <scope>NUCLEOTIDE SEQUENCE [LARGE SCALE GENOMIC DNA]</scope>
    <source>
        <strain evidence="8 9">CCFEE 5187</strain>
    </source>
</reference>
<evidence type="ECO:0000256" key="4">
    <source>
        <dbReference type="ARBA" id="ARBA00022679"/>
    </source>
</evidence>
<comment type="caution">
    <text evidence="8">The sequence shown here is derived from an EMBL/GenBank/DDBJ whole genome shotgun (WGS) entry which is preliminary data.</text>
</comment>
<comment type="similarity">
    <text evidence="2">Belongs to the KptA/TPT1 family.</text>
</comment>
<dbReference type="EC" id="2.7.1.160" evidence="3"/>
<keyword evidence="5" id="KW-0520">NAD</keyword>
<comment type="catalytic activity">
    <reaction evidence="6">
        <text>2'-phospho-[ligated tRNA] + NAD(+) = mature tRNA + ADP-alpha-D-ribose 1'',2''-cyclic phosphate + nicotinamide</text>
        <dbReference type="Rhea" id="RHEA:23324"/>
        <dbReference type="Rhea" id="RHEA-COMP:11106"/>
        <dbReference type="Rhea" id="RHEA-COMP:11107"/>
        <dbReference type="ChEBI" id="CHEBI:17154"/>
        <dbReference type="ChEBI" id="CHEBI:57540"/>
        <dbReference type="ChEBI" id="CHEBI:76596"/>
        <dbReference type="ChEBI" id="CHEBI:82883"/>
        <dbReference type="ChEBI" id="CHEBI:85027"/>
        <dbReference type="EC" id="2.7.1.160"/>
    </reaction>
</comment>
<dbReference type="SUPFAM" id="SSF56399">
    <property type="entry name" value="ADP-ribosylation"/>
    <property type="match status" value="1"/>
</dbReference>
<dbReference type="EMBL" id="NAJN01000040">
    <property type="protein sequence ID" value="TKA80952.1"/>
    <property type="molecule type" value="Genomic_DNA"/>
</dbReference>
<sequence length="391" mass="40589">MSSSRGGRGGGRGGPLPRDVLVSKKMSWLLRHGAEKEGLELRPGGWVGVGDALNTRALKSLKVTFPELRQIVKENNKQRFSMIPVSGLSSTQSEPEALAAAALQADQAAATASTPTPSQDPSTEAAKGTNPEQEQPSSTPPTPIAEEAHPSTDPYDYLIRANQGHSLPLDAASLLTPVTPSTLSAACDAGTEIRAIHGTTHAAWVEILASGGLKPMGRNHVHFAAGLPEGFVQHRDATSDSAPSHQDPVISGMRASSTVLIHVDLPAALGAGIRFWRSDNGVLLSSGVEEADADVEARMPAGVVPLRFFKQVEDRAAAGEESAVLMAEGKLLREPPASWKGKVGGGMGGRGGRGGKERGRKEGRGGRRGDSEVGGGGGEGSKTGEPVADNR</sequence>
<name>A0A4U0XT60_9PEZI</name>
<evidence type="ECO:0000256" key="7">
    <source>
        <dbReference type="SAM" id="MobiDB-lite"/>
    </source>
</evidence>
<dbReference type="OrthoDB" id="419694at2759"/>
<organism evidence="8 9">
    <name type="scientific">Cryomyces minteri</name>
    <dbReference type="NCBI Taxonomy" id="331657"/>
    <lineage>
        <taxon>Eukaryota</taxon>
        <taxon>Fungi</taxon>
        <taxon>Dikarya</taxon>
        <taxon>Ascomycota</taxon>
        <taxon>Pezizomycotina</taxon>
        <taxon>Dothideomycetes</taxon>
        <taxon>Dothideomycetes incertae sedis</taxon>
        <taxon>Cryomyces</taxon>
    </lineage>
</organism>
<dbReference type="Pfam" id="PF01885">
    <property type="entry name" value="PTS_2-RNA"/>
    <property type="match status" value="1"/>
</dbReference>
<evidence type="ECO:0000256" key="5">
    <source>
        <dbReference type="ARBA" id="ARBA00023027"/>
    </source>
</evidence>
<evidence type="ECO:0000313" key="9">
    <source>
        <dbReference type="Proteomes" id="UP000308768"/>
    </source>
</evidence>
<proteinExistence type="inferred from homology"/>
<dbReference type="AlphaFoldDB" id="A0A4U0XT60"/>
<feature type="compositionally biased region" description="Basic and acidic residues" evidence="7">
    <location>
        <begin position="354"/>
        <end position="371"/>
    </location>
</feature>
<feature type="region of interest" description="Disordered" evidence="7">
    <location>
        <begin position="336"/>
        <end position="391"/>
    </location>
</feature>
<dbReference type="InterPro" id="IPR002745">
    <property type="entry name" value="Ptrans_KptA/Tpt1"/>
</dbReference>
<evidence type="ECO:0000313" key="8">
    <source>
        <dbReference type="EMBL" id="TKA80952.1"/>
    </source>
</evidence>
<evidence type="ECO:0000256" key="2">
    <source>
        <dbReference type="ARBA" id="ARBA00009836"/>
    </source>
</evidence>
<protein>
    <recommendedName>
        <fullName evidence="3">2'-phosphotransferase</fullName>
        <ecNumber evidence="3">2.7.1.160</ecNumber>
    </recommendedName>
</protein>
<dbReference type="GO" id="GO:0000215">
    <property type="term" value="F:tRNA 2'-phosphotransferase activity"/>
    <property type="evidence" value="ECO:0007669"/>
    <property type="project" value="UniProtKB-EC"/>
</dbReference>
<feature type="region of interest" description="Disordered" evidence="7">
    <location>
        <begin position="94"/>
        <end position="151"/>
    </location>
</feature>
<dbReference type="PANTHER" id="PTHR12684">
    <property type="entry name" value="PUTATIVE PHOSPHOTRANSFERASE"/>
    <property type="match status" value="1"/>
</dbReference>
<evidence type="ECO:0000256" key="6">
    <source>
        <dbReference type="ARBA" id="ARBA00047949"/>
    </source>
</evidence>
<feature type="compositionally biased region" description="Gly residues" evidence="7">
    <location>
        <begin position="342"/>
        <end position="352"/>
    </location>
</feature>
<dbReference type="PANTHER" id="PTHR12684:SF2">
    <property type="entry name" value="TRNA 2'-PHOSPHOTRANSFERASE 1"/>
    <property type="match status" value="1"/>
</dbReference>
<comment type="function">
    <text evidence="1">Catalyzes the last step of tRNA splicing, the transfer of the splice junction 2'-phosphate from ligated tRNA to NAD to produce ADP-ribose 1''-2'' cyclic phosphate.</text>
</comment>
<keyword evidence="4" id="KW-0808">Transferase</keyword>
<dbReference type="Gene3D" id="3.20.170.30">
    <property type="match status" value="1"/>
</dbReference>
<feature type="compositionally biased region" description="Gly residues" evidence="7">
    <location>
        <begin position="372"/>
        <end position="381"/>
    </location>
</feature>
<dbReference type="Gene3D" id="1.10.10.970">
    <property type="entry name" value="RNA 2'-phosphotransferase, Tpt1/KptA family, N-terminal domain"/>
    <property type="match status" value="1"/>
</dbReference>
<keyword evidence="9" id="KW-1185">Reference proteome</keyword>
<dbReference type="STRING" id="331657.A0A4U0XT60"/>
<dbReference type="InterPro" id="IPR042081">
    <property type="entry name" value="RNA_2'-PTrans_C"/>
</dbReference>
<feature type="compositionally biased region" description="Low complexity" evidence="7">
    <location>
        <begin position="94"/>
        <end position="122"/>
    </location>
</feature>
<dbReference type="InterPro" id="IPR042080">
    <property type="entry name" value="RNA_2'-PTrans_N"/>
</dbReference>
<evidence type="ECO:0000256" key="1">
    <source>
        <dbReference type="ARBA" id="ARBA00003343"/>
    </source>
</evidence>
<dbReference type="Proteomes" id="UP000308768">
    <property type="component" value="Unassembled WGS sequence"/>
</dbReference>